<evidence type="ECO:0000256" key="3">
    <source>
        <dbReference type="ARBA" id="ARBA00007957"/>
    </source>
</evidence>
<evidence type="ECO:0000256" key="9">
    <source>
        <dbReference type="ARBA" id="ARBA00022833"/>
    </source>
</evidence>
<dbReference type="AlphaFoldDB" id="W0PDX3"/>
<dbReference type="InterPro" id="IPR036390">
    <property type="entry name" value="WH_DNA-bd_sf"/>
</dbReference>
<dbReference type="CDD" id="cd07153">
    <property type="entry name" value="Fur_like"/>
    <property type="match status" value="1"/>
</dbReference>
<keyword evidence="9 13" id="KW-0862">Zinc</keyword>
<evidence type="ECO:0000256" key="8">
    <source>
        <dbReference type="ARBA" id="ARBA00022723"/>
    </source>
</evidence>
<dbReference type="NCBIfam" id="NF006999">
    <property type="entry name" value="PRK09462.1"/>
    <property type="match status" value="1"/>
</dbReference>
<evidence type="ECO:0000256" key="5">
    <source>
        <dbReference type="ARBA" id="ARBA00020910"/>
    </source>
</evidence>
<evidence type="ECO:0000256" key="12">
    <source>
        <dbReference type="ARBA" id="ARBA00023163"/>
    </source>
</evidence>
<keyword evidence="17" id="KW-1185">Reference proteome</keyword>
<accession>W0PDX3</accession>
<comment type="cofactor">
    <cofactor evidence="14">
        <name>Mn(2+)</name>
        <dbReference type="ChEBI" id="CHEBI:29035"/>
    </cofactor>
    <cofactor evidence="14">
        <name>Fe(2+)</name>
        <dbReference type="ChEBI" id="CHEBI:29033"/>
    </cofactor>
    <text evidence="14">Binds 1 Mn(2+) or Fe(2+) ion per subunit.</text>
</comment>
<evidence type="ECO:0000313" key="16">
    <source>
        <dbReference type="EMBL" id="AHG64971.1"/>
    </source>
</evidence>
<dbReference type="GO" id="GO:0005829">
    <property type="term" value="C:cytosol"/>
    <property type="evidence" value="ECO:0007669"/>
    <property type="project" value="TreeGrafter"/>
</dbReference>
<evidence type="ECO:0000256" key="15">
    <source>
        <dbReference type="RuleBase" id="RU364037"/>
    </source>
</evidence>
<organism evidence="16 17">
    <name type="scientific">Advenella mimigardefordensis (strain DSM 17166 / LMG 22922 / DPN7)</name>
    <dbReference type="NCBI Taxonomy" id="1247726"/>
    <lineage>
        <taxon>Bacteria</taxon>
        <taxon>Pseudomonadati</taxon>
        <taxon>Pseudomonadota</taxon>
        <taxon>Betaproteobacteria</taxon>
        <taxon>Burkholderiales</taxon>
        <taxon>Alcaligenaceae</taxon>
    </lineage>
</organism>
<evidence type="ECO:0000256" key="6">
    <source>
        <dbReference type="ARBA" id="ARBA00022490"/>
    </source>
</evidence>
<feature type="binding site" evidence="13">
    <location>
        <position position="132"/>
    </location>
    <ligand>
        <name>Zn(2+)</name>
        <dbReference type="ChEBI" id="CHEBI:29105"/>
    </ligand>
</feature>
<keyword evidence="8 13" id="KW-0479">Metal-binding</keyword>
<dbReference type="Gene3D" id="1.10.10.10">
    <property type="entry name" value="Winged helix-like DNA-binding domain superfamily/Winged helix DNA-binding domain"/>
    <property type="match status" value="1"/>
</dbReference>
<feature type="binding site" evidence="14">
    <location>
        <position position="107"/>
    </location>
    <ligand>
        <name>Fe cation</name>
        <dbReference type="ChEBI" id="CHEBI:24875"/>
    </ligand>
</feature>
<keyword evidence="10 15" id="KW-0805">Transcription regulation</keyword>
<dbReference type="InterPro" id="IPR043135">
    <property type="entry name" value="Fur_C"/>
</dbReference>
<dbReference type="GO" id="GO:0003700">
    <property type="term" value="F:DNA-binding transcription factor activity"/>
    <property type="evidence" value="ECO:0007669"/>
    <property type="project" value="UniProtKB-UniRule"/>
</dbReference>
<protein>
    <recommendedName>
        <fullName evidence="5 15">Ferric uptake regulation protein</fullName>
    </recommendedName>
</protein>
<dbReference type="STRING" id="1247726.MIM_c29060"/>
<feature type="binding site" evidence="13">
    <location>
        <position position="95"/>
    </location>
    <ligand>
        <name>Zn(2+)</name>
        <dbReference type="ChEBI" id="CHEBI:29105"/>
    </ligand>
</feature>
<evidence type="ECO:0000256" key="4">
    <source>
        <dbReference type="ARBA" id="ARBA00011738"/>
    </source>
</evidence>
<evidence type="ECO:0000256" key="11">
    <source>
        <dbReference type="ARBA" id="ARBA00023125"/>
    </source>
</evidence>
<dbReference type="RefSeq" id="WP_025373629.1">
    <property type="nucleotide sequence ID" value="NZ_CP003915.1"/>
</dbReference>
<keyword evidence="11 15" id="KW-0238">DNA-binding</keyword>
<keyword evidence="12 15" id="KW-0804">Transcription</keyword>
<feature type="binding site" evidence="14">
    <location>
        <position position="86"/>
    </location>
    <ligand>
        <name>Fe cation</name>
        <dbReference type="ChEBI" id="CHEBI:24875"/>
    </ligand>
</feature>
<evidence type="ECO:0000256" key="2">
    <source>
        <dbReference type="ARBA" id="ARBA00004496"/>
    </source>
</evidence>
<name>W0PDX3_ADVMD</name>
<evidence type="ECO:0000256" key="13">
    <source>
        <dbReference type="PIRSR" id="PIRSR602481-1"/>
    </source>
</evidence>
<keyword evidence="6 15" id="KW-0963">Cytoplasm</keyword>
<keyword evidence="7 15" id="KW-0678">Repressor</keyword>
<dbReference type="PANTHER" id="PTHR33202">
    <property type="entry name" value="ZINC UPTAKE REGULATION PROTEIN"/>
    <property type="match status" value="1"/>
</dbReference>
<dbReference type="GO" id="GO:0045892">
    <property type="term" value="P:negative regulation of DNA-templated transcription"/>
    <property type="evidence" value="ECO:0007669"/>
    <property type="project" value="TreeGrafter"/>
</dbReference>
<dbReference type="Proteomes" id="UP000019095">
    <property type="component" value="Chromosome"/>
</dbReference>
<dbReference type="SUPFAM" id="SSF46785">
    <property type="entry name" value="Winged helix' DNA-binding domain"/>
    <property type="match status" value="1"/>
</dbReference>
<dbReference type="PATRIC" id="fig|1247726.3.peg.3198"/>
<dbReference type="GO" id="GO:1900705">
    <property type="term" value="P:negative regulation of siderophore biosynthetic process"/>
    <property type="evidence" value="ECO:0007669"/>
    <property type="project" value="TreeGrafter"/>
</dbReference>
<evidence type="ECO:0000256" key="1">
    <source>
        <dbReference type="ARBA" id="ARBA00002997"/>
    </source>
</evidence>
<dbReference type="InterPro" id="IPR036388">
    <property type="entry name" value="WH-like_DNA-bd_sf"/>
</dbReference>
<dbReference type="InterPro" id="IPR002481">
    <property type="entry name" value="FUR"/>
</dbReference>
<feature type="binding site" evidence="13">
    <location>
        <position position="92"/>
    </location>
    <ligand>
        <name>Zn(2+)</name>
        <dbReference type="ChEBI" id="CHEBI:29105"/>
    </ligand>
</feature>
<comment type="similarity">
    <text evidence="3 15">Belongs to the Fur family.</text>
</comment>
<evidence type="ECO:0000256" key="7">
    <source>
        <dbReference type="ARBA" id="ARBA00022491"/>
    </source>
</evidence>
<dbReference type="HOGENOM" id="CLU_096072_3_3_4"/>
<dbReference type="EMBL" id="CP003915">
    <property type="protein sequence ID" value="AHG64971.1"/>
    <property type="molecule type" value="Genomic_DNA"/>
</dbReference>
<dbReference type="eggNOG" id="COG0735">
    <property type="taxonomic scope" value="Bacteria"/>
</dbReference>
<dbReference type="Gene3D" id="3.30.1490.190">
    <property type="match status" value="1"/>
</dbReference>
<sequence length="152" mass="17235">MNDVGNLKRAGLKATLPRLRILEIFEKANQRHLSAEDIYRRLLDKHVEIGLATVYRALAQLQQAGLLKHAHFTAGKALYELDDGHHHDHLVCTSCGLIREFHDNAIENDQHRVAKKLGYELIDHTLILYGNCTKAACEHRLEMASLNARNPV</sequence>
<proteinExistence type="inferred from homology"/>
<comment type="cofactor">
    <cofactor evidence="13">
        <name>Zn(2+)</name>
        <dbReference type="ChEBI" id="CHEBI:29105"/>
    </cofactor>
    <text evidence="13">Binds 1 zinc ion per subunit.</text>
</comment>
<gene>
    <name evidence="16" type="primary">fur2</name>
    <name evidence="15" type="synonym">fur</name>
    <name evidence="16" type="ORF">MIM_c29060</name>
</gene>
<dbReference type="KEGG" id="amim:MIM_c29060"/>
<dbReference type="PANTHER" id="PTHR33202:SF2">
    <property type="entry name" value="FERRIC UPTAKE REGULATION PROTEIN"/>
    <property type="match status" value="1"/>
</dbReference>
<dbReference type="GO" id="GO:0008270">
    <property type="term" value="F:zinc ion binding"/>
    <property type="evidence" value="ECO:0007669"/>
    <property type="project" value="TreeGrafter"/>
</dbReference>
<comment type="subunit">
    <text evidence="4 15">Homodimer.</text>
</comment>
<comment type="subcellular location">
    <subcellularLocation>
        <location evidence="2 15">Cytoplasm</location>
    </subcellularLocation>
</comment>
<dbReference type="GO" id="GO:0000976">
    <property type="term" value="F:transcription cis-regulatory region binding"/>
    <property type="evidence" value="ECO:0007669"/>
    <property type="project" value="TreeGrafter"/>
</dbReference>
<dbReference type="OrthoDB" id="8659436at2"/>
<evidence type="ECO:0000313" key="17">
    <source>
        <dbReference type="Proteomes" id="UP000019095"/>
    </source>
</evidence>
<evidence type="ECO:0000256" key="10">
    <source>
        <dbReference type="ARBA" id="ARBA00023015"/>
    </source>
</evidence>
<evidence type="ECO:0000256" key="14">
    <source>
        <dbReference type="PIRSR" id="PIRSR602481-2"/>
    </source>
</evidence>
<reference evidence="16 17" key="1">
    <citation type="journal article" date="2014" name="Microbiology">
        <title>Unravelling the complete genome sequence of Advenella mimigardefordensis strain DPN7T and novel insights in the catabolism of the xenobiotic polythioester precursor 3,3'-dithiodipropionate.</title>
        <authorList>
            <person name="Wubbeler J.H."/>
            <person name="Hiessl S."/>
            <person name="Schuldes J."/>
            <person name="Thurmer A."/>
            <person name="Daniel R."/>
            <person name="Steinbuchel A."/>
        </authorList>
    </citation>
    <scope>NUCLEOTIDE SEQUENCE [LARGE SCALE GENOMIC DNA]</scope>
    <source>
        <strain evidence="17">DSM 17166 / LMG 22922 / DPN7</strain>
    </source>
</reference>
<feature type="binding site" evidence="14">
    <location>
        <position position="88"/>
    </location>
    <ligand>
        <name>Fe cation</name>
        <dbReference type="ChEBI" id="CHEBI:24875"/>
    </ligand>
</feature>
<comment type="function">
    <text evidence="1">Acts as a global negative controlling element, employing Fe(2+) as a cofactor to bind the operator of the repressed genes.</text>
</comment>
<feature type="binding site" evidence="14">
    <location>
        <position position="124"/>
    </location>
    <ligand>
        <name>Fe cation</name>
        <dbReference type="ChEBI" id="CHEBI:24875"/>
    </ligand>
</feature>
<keyword evidence="14 15" id="KW-0408">Iron</keyword>
<dbReference type="FunFam" id="1.10.10.10:FF:000007">
    <property type="entry name" value="Ferric uptake regulation protein"/>
    <property type="match status" value="1"/>
</dbReference>
<dbReference type="Pfam" id="PF01475">
    <property type="entry name" value="FUR"/>
    <property type="match status" value="1"/>
</dbReference>